<dbReference type="AlphaFoldDB" id="A0A1W6LJN8"/>
<sequence>MRHLIIILTFVFICGCANETMSVKDLYLLEPDLPESIADAPQVPINIGHFHTADAFDYKNFTYRKAEGVYEIDHYRKFISPKSSMVENRLTQWLDSSGFNVQPDNVKSEYIITGIINEFYANFVNSLKPEAVIELKIFISTRNADPVSSKTFRAKKPILETDEKNAIDSWEQCLEQIFPEAARFISKSVKARINENQ</sequence>
<dbReference type="Proteomes" id="UP000193334">
    <property type="component" value="Chromosome"/>
</dbReference>
<evidence type="ECO:0000313" key="2">
    <source>
        <dbReference type="Proteomes" id="UP000193334"/>
    </source>
</evidence>
<dbReference type="PROSITE" id="PS51257">
    <property type="entry name" value="PROKAR_LIPOPROTEIN"/>
    <property type="match status" value="1"/>
</dbReference>
<dbReference type="Gene3D" id="3.40.50.10610">
    <property type="entry name" value="ABC-type transport auxiliary lipoprotein component"/>
    <property type="match status" value="1"/>
</dbReference>
<name>A0A1W6LJN8_9BACT</name>
<organism evidence="1 2">
    <name type="scientific">Sedimentisphaera salicampi</name>
    <dbReference type="NCBI Taxonomy" id="1941349"/>
    <lineage>
        <taxon>Bacteria</taxon>
        <taxon>Pseudomonadati</taxon>
        <taxon>Planctomycetota</taxon>
        <taxon>Phycisphaerae</taxon>
        <taxon>Sedimentisphaerales</taxon>
        <taxon>Sedimentisphaeraceae</taxon>
        <taxon>Sedimentisphaera</taxon>
    </lineage>
</organism>
<evidence type="ECO:0000313" key="1">
    <source>
        <dbReference type="EMBL" id="ARN56010.1"/>
    </source>
</evidence>
<dbReference type="KEGG" id="pbp:STSP1_00380"/>
<keyword evidence="2" id="KW-1185">Reference proteome</keyword>
<proteinExistence type="predicted"/>
<dbReference type="STRING" id="1941349.STSP1_00380"/>
<accession>A0A1W6LJN8</accession>
<dbReference type="EMBL" id="CP021023">
    <property type="protein sequence ID" value="ARN56010.1"/>
    <property type="molecule type" value="Genomic_DNA"/>
</dbReference>
<reference evidence="2" key="1">
    <citation type="submission" date="2017-04" db="EMBL/GenBank/DDBJ databases">
        <title>Comparative genomics and description of representatives of a novel lineage of planctomycetes thriving in anoxic sediments.</title>
        <authorList>
            <person name="Spring S."/>
            <person name="Bunk B."/>
            <person name="Sproer C."/>
        </authorList>
    </citation>
    <scope>NUCLEOTIDE SEQUENCE [LARGE SCALE GENOMIC DNA]</scope>
    <source>
        <strain evidence="2">ST-PulAB-D4</strain>
    </source>
</reference>
<dbReference type="SUPFAM" id="SSF159594">
    <property type="entry name" value="XCC0632-like"/>
    <property type="match status" value="1"/>
</dbReference>
<protein>
    <submittedName>
        <fullName evidence="1">ABC-type uncharacterized transport system, auxiliary component</fullName>
    </submittedName>
</protein>
<dbReference type="RefSeq" id="WP_085754727.1">
    <property type="nucleotide sequence ID" value="NZ_CP021023.1"/>
</dbReference>
<gene>
    <name evidence="1" type="ORF">STSP1_00380</name>
</gene>